<evidence type="ECO:0000313" key="1">
    <source>
        <dbReference type="EMBL" id="KAF8430852.1"/>
    </source>
</evidence>
<comment type="caution">
    <text evidence="1">The sequence shown here is derived from an EMBL/GenBank/DDBJ whole genome shotgun (WGS) entry which is preliminary data.</text>
</comment>
<keyword evidence="2" id="KW-1185">Reference proteome</keyword>
<organism evidence="1 2">
    <name type="scientific">Boletus edulis BED1</name>
    <dbReference type="NCBI Taxonomy" id="1328754"/>
    <lineage>
        <taxon>Eukaryota</taxon>
        <taxon>Fungi</taxon>
        <taxon>Dikarya</taxon>
        <taxon>Basidiomycota</taxon>
        <taxon>Agaricomycotina</taxon>
        <taxon>Agaricomycetes</taxon>
        <taxon>Agaricomycetidae</taxon>
        <taxon>Boletales</taxon>
        <taxon>Boletineae</taxon>
        <taxon>Boletaceae</taxon>
        <taxon>Boletoideae</taxon>
        <taxon>Boletus</taxon>
    </lineage>
</organism>
<dbReference type="Proteomes" id="UP001194468">
    <property type="component" value="Unassembled WGS sequence"/>
</dbReference>
<accession>A0AAD4BI64</accession>
<reference evidence="1" key="1">
    <citation type="submission" date="2019-10" db="EMBL/GenBank/DDBJ databases">
        <authorList>
            <consortium name="DOE Joint Genome Institute"/>
            <person name="Kuo A."/>
            <person name="Miyauchi S."/>
            <person name="Kiss E."/>
            <person name="Drula E."/>
            <person name="Kohler A."/>
            <person name="Sanchez-Garcia M."/>
            <person name="Andreopoulos B."/>
            <person name="Barry K.W."/>
            <person name="Bonito G."/>
            <person name="Buee M."/>
            <person name="Carver A."/>
            <person name="Chen C."/>
            <person name="Cichocki N."/>
            <person name="Clum A."/>
            <person name="Culley D."/>
            <person name="Crous P.W."/>
            <person name="Fauchery L."/>
            <person name="Girlanda M."/>
            <person name="Hayes R."/>
            <person name="Keri Z."/>
            <person name="LaButti K."/>
            <person name="Lipzen A."/>
            <person name="Lombard V."/>
            <person name="Magnuson J."/>
            <person name="Maillard F."/>
            <person name="Morin E."/>
            <person name="Murat C."/>
            <person name="Nolan M."/>
            <person name="Ohm R."/>
            <person name="Pangilinan J."/>
            <person name="Pereira M."/>
            <person name="Perotto S."/>
            <person name="Peter M."/>
            <person name="Riley R."/>
            <person name="Sitrit Y."/>
            <person name="Stielow B."/>
            <person name="Szollosi G."/>
            <person name="Zifcakova L."/>
            <person name="Stursova M."/>
            <person name="Spatafora J.W."/>
            <person name="Tedersoo L."/>
            <person name="Vaario L.-M."/>
            <person name="Yamada A."/>
            <person name="Yan M."/>
            <person name="Wang P."/>
            <person name="Xu J."/>
            <person name="Bruns T."/>
            <person name="Baldrian P."/>
            <person name="Vilgalys R."/>
            <person name="Henrissat B."/>
            <person name="Grigoriev I.V."/>
            <person name="Hibbett D."/>
            <person name="Nagy L.G."/>
            <person name="Martin F.M."/>
        </authorList>
    </citation>
    <scope>NUCLEOTIDE SEQUENCE</scope>
    <source>
        <strain evidence="1">BED1</strain>
    </source>
</reference>
<sequence>MKLTLAQLVIEIIFGDGQTDNLENEMQRRSSRTSGFSPTRVNDMSFSPHEVYARCLLGDHGYPLWTPQLNTELRETYQLEGLKIGDVGVVSPIDSSFDVLLNITLPRSEQPYPKLVRENFTPIVLDHELDLASQPDAVAAHGVVPSASVQLTSKDIDNHDQTPSRADYEFSLSSENGAVLVLPEGAQSCDLRNENKFLDVAIKHGVDWYECATKEAGRLIHDNSLYLITGFHKTRSWSLGAVGRSGSSLQNRRCVKFKVGEIHQGGVTARAYFWVATHGFTGRVGPMYPYEDSNRIPRIRPGNQTVFIRGFRITVNKLLFMKTVSVKTRQGTFFGLKTHLAKLVSHRKSESASSENTTDNAVDQDFSLSHNRLHTDAHITIDRVPDVSQTIHPGDMINQYMLKEEPSAVVAVTHDSLWIKMLQTGLLKLEDFADVNSLGEVLSKYYDVILQDNGVYLQKS</sequence>
<proteinExistence type="predicted"/>
<evidence type="ECO:0000313" key="2">
    <source>
        <dbReference type="Proteomes" id="UP001194468"/>
    </source>
</evidence>
<gene>
    <name evidence="1" type="ORF">L210DRAFT_3651500</name>
</gene>
<dbReference type="AlphaFoldDB" id="A0AAD4BI64"/>
<protein>
    <submittedName>
        <fullName evidence="1">Uncharacterized protein</fullName>
    </submittedName>
</protein>
<name>A0AAD4BI64_BOLED</name>
<dbReference type="EMBL" id="WHUW01000056">
    <property type="protein sequence ID" value="KAF8430852.1"/>
    <property type="molecule type" value="Genomic_DNA"/>
</dbReference>
<reference evidence="1" key="2">
    <citation type="journal article" date="2020" name="Nat. Commun.">
        <title>Large-scale genome sequencing of mycorrhizal fungi provides insights into the early evolution of symbiotic traits.</title>
        <authorList>
            <person name="Miyauchi S."/>
            <person name="Kiss E."/>
            <person name="Kuo A."/>
            <person name="Drula E."/>
            <person name="Kohler A."/>
            <person name="Sanchez-Garcia M."/>
            <person name="Morin E."/>
            <person name="Andreopoulos B."/>
            <person name="Barry K.W."/>
            <person name="Bonito G."/>
            <person name="Buee M."/>
            <person name="Carver A."/>
            <person name="Chen C."/>
            <person name="Cichocki N."/>
            <person name="Clum A."/>
            <person name="Culley D."/>
            <person name="Crous P.W."/>
            <person name="Fauchery L."/>
            <person name="Girlanda M."/>
            <person name="Hayes R.D."/>
            <person name="Keri Z."/>
            <person name="LaButti K."/>
            <person name="Lipzen A."/>
            <person name="Lombard V."/>
            <person name="Magnuson J."/>
            <person name="Maillard F."/>
            <person name="Murat C."/>
            <person name="Nolan M."/>
            <person name="Ohm R.A."/>
            <person name="Pangilinan J."/>
            <person name="Pereira M.F."/>
            <person name="Perotto S."/>
            <person name="Peter M."/>
            <person name="Pfister S."/>
            <person name="Riley R."/>
            <person name="Sitrit Y."/>
            <person name="Stielow J.B."/>
            <person name="Szollosi G."/>
            <person name="Zifcakova L."/>
            <person name="Stursova M."/>
            <person name="Spatafora J.W."/>
            <person name="Tedersoo L."/>
            <person name="Vaario L.M."/>
            <person name="Yamada A."/>
            <person name="Yan M."/>
            <person name="Wang P."/>
            <person name="Xu J."/>
            <person name="Bruns T."/>
            <person name="Baldrian P."/>
            <person name="Vilgalys R."/>
            <person name="Dunand C."/>
            <person name="Henrissat B."/>
            <person name="Grigoriev I.V."/>
            <person name="Hibbett D."/>
            <person name="Nagy L.G."/>
            <person name="Martin F.M."/>
        </authorList>
    </citation>
    <scope>NUCLEOTIDE SEQUENCE</scope>
    <source>
        <strain evidence="1">BED1</strain>
    </source>
</reference>